<gene>
    <name evidence="1" type="ORF">BV25DRAFT_1834655</name>
</gene>
<reference evidence="1" key="1">
    <citation type="submission" date="2021-03" db="EMBL/GenBank/DDBJ databases">
        <authorList>
            <consortium name="DOE Joint Genome Institute"/>
            <person name="Ahrendt S."/>
            <person name="Looney B.P."/>
            <person name="Miyauchi S."/>
            <person name="Morin E."/>
            <person name="Drula E."/>
            <person name="Courty P.E."/>
            <person name="Chicoki N."/>
            <person name="Fauchery L."/>
            <person name="Kohler A."/>
            <person name="Kuo A."/>
            <person name="Labutti K."/>
            <person name="Pangilinan J."/>
            <person name="Lipzen A."/>
            <person name="Riley R."/>
            <person name="Andreopoulos W."/>
            <person name="He G."/>
            <person name="Johnson J."/>
            <person name="Barry K.W."/>
            <person name="Grigoriev I.V."/>
            <person name="Nagy L."/>
            <person name="Hibbett D."/>
            <person name="Henrissat B."/>
            <person name="Matheny P.B."/>
            <person name="Labbe J."/>
            <person name="Martin F."/>
        </authorList>
    </citation>
    <scope>NUCLEOTIDE SEQUENCE</scope>
    <source>
        <strain evidence="1">HHB10654</strain>
    </source>
</reference>
<name>A0ACB8TGI7_9AGAM</name>
<protein>
    <submittedName>
        <fullName evidence="1">Uncharacterized protein</fullName>
    </submittedName>
</protein>
<dbReference type="Proteomes" id="UP000814140">
    <property type="component" value="Unassembled WGS sequence"/>
</dbReference>
<reference evidence="1" key="2">
    <citation type="journal article" date="2022" name="New Phytol.">
        <title>Evolutionary transition to the ectomycorrhizal habit in the genomes of a hyperdiverse lineage of mushroom-forming fungi.</title>
        <authorList>
            <person name="Looney B."/>
            <person name="Miyauchi S."/>
            <person name="Morin E."/>
            <person name="Drula E."/>
            <person name="Courty P.E."/>
            <person name="Kohler A."/>
            <person name="Kuo A."/>
            <person name="LaButti K."/>
            <person name="Pangilinan J."/>
            <person name="Lipzen A."/>
            <person name="Riley R."/>
            <person name="Andreopoulos W."/>
            <person name="He G."/>
            <person name="Johnson J."/>
            <person name="Nolan M."/>
            <person name="Tritt A."/>
            <person name="Barry K.W."/>
            <person name="Grigoriev I.V."/>
            <person name="Nagy L.G."/>
            <person name="Hibbett D."/>
            <person name="Henrissat B."/>
            <person name="Matheny P.B."/>
            <person name="Labbe J."/>
            <person name="Martin F.M."/>
        </authorList>
    </citation>
    <scope>NUCLEOTIDE SEQUENCE</scope>
    <source>
        <strain evidence="1">HHB10654</strain>
    </source>
</reference>
<sequence length="712" mass="78551">MLTTLSDQESLSGSEDHSVLPPHSLHSSPTGGEPHALEFWSKATQARLTASVPSNASILRDPDVVASVRLHLNAEAAALKLCLSAIHTALNNVSPISRLPPETFLRILSLLSSIDRPDLQADSSSSRGLGWIRATHVCRRWRLVALASPHLWRHVMLPLGARWAEEMATRAGRAPLCLILGSAQSRMSAKVSLRAFVRQHRSTIQHISPVDPDLGDAPQDVADVVASLLSSSKPAPVLECLQSGVHGFSWDSPETLFVGGAPCLRRLQVANCCGFAWDSPVLRQLTSLTVIEDPEPWHFHGIASALQCMTALKVLELKNCIWSDSEIPSSVVIRLPDLEILKLSLSQDAAIRLLSHMRLPGTAKLSIVSEVAEEDAADFTGLVHALDQTGICAASASPFTHLEFQAYSKIVLRAYRASNSHLPWLHTSARVAHAPEDLYLRFLYASEQRPPGASLAFVRALCGPVLGPHVRYLEEGFDVSDWTAQMWVDVFSGCPSIRTVRVYAKCAEMLIAALAMHAGRKFFLPELAMLELHFIVDLRRATTLDLYKQLLNMLEARGEGGAPLEQLSIMSYGSHLEEAHLDRLRGIVPRTVGWHKTGCVNARENYATEVNTFMDEAARQGIKISGRYPEAVQEVRYLATDGKKWIFGLLTRDPQTPNHWVHYLVRPQLTLDKTILQASNAELRPVLQLWYEWFGCRAQFHLLAIAGASIAI</sequence>
<accession>A0ACB8TGI7</accession>
<organism evidence="1 2">
    <name type="scientific">Artomyces pyxidatus</name>
    <dbReference type="NCBI Taxonomy" id="48021"/>
    <lineage>
        <taxon>Eukaryota</taxon>
        <taxon>Fungi</taxon>
        <taxon>Dikarya</taxon>
        <taxon>Basidiomycota</taxon>
        <taxon>Agaricomycotina</taxon>
        <taxon>Agaricomycetes</taxon>
        <taxon>Russulales</taxon>
        <taxon>Auriscalpiaceae</taxon>
        <taxon>Artomyces</taxon>
    </lineage>
</organism>
<dbReference type="EMBL" id="MU277189">
    <property type="protein sequence ID" value="KAI0067563.1"/>
    <property type="molecule type" value="Genomic_DNA"/>
</dbReference>
<keyword evidence="2" id="KW-1185">Reference proteome</keyword>
<evidence type="ECO:0000313" key="2">
    <source>
        <dbReference type="Proteomes" id="UP000814140"/>
    </source>
</evidence>
<evidence type="ECO:0000313" key="1">
    <source>
        <dbReference type="EMBL" id="KAI0067563.1"/>
    </source>
</evidence>
<comment type="caution">
    <text evidence="1">The sequence shown here is derived from an EMBL/GenBank/DDBJ whole genome shotgun (WGS) entry which is preliminary data.</text>
</comment>
<proteinExistence type="predicted"/>